<feature type="transmembrane region" description="Helical" evidence="7">
    <location>
        <begin position="12"/>
        <end position="34"/>
    </location>
</feature>
<organism evidence="8 9">
    <name type="scientific">Albibacterium bauzanense</name>
    <dbReference type="NCBI Taxonomy" id="653929"/>
    <lineage>
        <taxon>Bacteria</taxon>
        <taxon>Pseudomonadati</taxon>
        <taxon>Bacteroidota</taxon>
        <taxon>Sphingobacteriia</taxon>
        <taxon>Sphingobacteriales</taxon>
        <taxon>Sphingobacteriaceae</taxon>
        <taxon>Albibacterium</taxon>
    </lineage>
</organism>
<dbReference type="GO" id="GO:0005886">
    <property type="term" value="C:plasma membrane"/>
    <property type="evidence" value="ECO:0007669"/>
    <property type="project" value="UniProtKB-SubCell"/>
</dbReference>
<evidence type="ECO:0000256" key="1">
    <source>
        <dbReference type="ARBA" id="ARBA00004533"/>
    </source>
</evidence>
<keyword evidence="5 7" id="KW-0472">Membrane</keyword>
<protein>
    <submittedName>
        <fullName evidence="8">KDO2-lipid IV(A) lauroyltransferase</fullName>
    </submittedName>
</protein>
<accession>A0A4R1M7C0</accession>
<sequence length="289" mass="34185">MNIKSKALSTVIYLISILPFGALYVLSDIIYFLLRRIIKYRKKVITENLQHAFPDKSIKEREEIKNKFYHFLADLLIENLKMRSMSAAQSKKRLKLLNPEIPLDYLNKGQSIIIVTGHYANWEWGIHSLSLMTDYPSLIIYKPINDPVFGDIYNKMRSRFGAIMVPMKQTLRKITEYKGRTHSSVFLADQTPTRKESNYFIPFLNQQTSVFKGIEKIAKKTNNPVIYCRIDRIKRGYYTAKFTILAEDPARFLENEITNIHTKFLENIIREKPELWLWSHKRWKHKPHD</sequence>
<dbReference type="InterPro" id="IPR004960">
    <property type="entry name" value="LipA_acyltrans"/>
</dbReference>
<keyword evidence="9" id="KW-1185">Reference proteome</keyword>
<dbReference type="EMBL" id="SMGO01000001">
    <property type="protein sequence ID" value="TCK85593.1"/>
    <property type="molecule type" value="Genomic_DNA"/>
</dbReference>
<keyword evidence="7" id="KW-1133">Transmembrane helix</keyword>
<reference evidence="8 9" key="1">
    <citation type="submission" date="2019-03" db="EMBL/GenBank/DDBJ databases">
        <title>Genomic Encyclopedia of Archaeal and Bacterial Type Strains, Phase II (KMG-II): from individual species to whole genera.</title>
        <authorList>
            <person name="Goeker M."/>
        </authorList>
    </citation>
    <scope>NUCLEOTIDE SEQUENCE [LARGE SCALE GENOMIC DNA]</scope>
    <source>
        <strain evidence="8 9">DSM 22554</strain>
    </source>
</reference>
<dbReference type="CDD" id="cd07984">
    <property type="entry name" value="LPLAT_LABLAT-like"/>
    <property type="match status" value="1"/>
</dbReference>
<name>A0A4R1M7C0_9SPHI</name>
<evidence type="ECO:0000256" key="4">
    <source>
        <dbReference type="ARBA" id="ARBA00022679"/>
    </source>
</evidence>
<gene>
    <name evidence="8" type="ORF">C8N28_0905</name>
</gene>
<evidence type="ECO:0000313" key="9">
    <source>
        <dbReference type="Proteomes" id="UP000294616"/>
    </source>
</evidence>
<keyword evidence="3" id="KW-0997">Cell inner membrane</keyword>
<evidence type="ECO:0000256" key="6">
    <source>
        <dbReference type="ARBA" id="ARBA00023315"/>
    </source>
</evidence>
<comment type="caution">
    <text evidence="8">The sequence shown here is derived from an EMBL/GenBank/DDBJ whole genome shotgun (WGS) entry which is preliminary data.</text>
</comment>
<dbReference type="RefSeq" id="WP_246012746.1">
    <property type="nucleotide sequence ID" value="NZ_SMGO01000001.1"/>
</dbReference>
<evidence type="ECO:0000256" key="7">
    <source>
        <dbReference type="SAM" id="Phobius"/>
    </source>
</evidence>
<keyword evidence="7" id="KW-0812">Transmembrane</keyword>
<evidence type="ECO:0000256" key="5">
    <source>
        <dbReference type="ARBA" id="ARBA00023136"/>
    </source>
</evidence>
<dbReference type="Proteomes" id="UP000294616">
    <property type="component" value="Unassembled WGS sequence"/>
</dbReference>
<keyword evidence="6" id="KW-0012">Acyltransferase</keyword>
<comment type="subcellular location">
    <subcellularLocation>
        <location evidence="1">Cell inner membrane</location>
    </subcellularLocation>
</comment>
<dbReference type="AlphaFoldDB" id="A0A4R1M7C0"/>
<evidence type="ECO:0000313" key="8">
    <source>
        <dbReference type="EMBL" id="TCK85593.1"/>
    </source>
</evidence>
<evidence type="ECO:0000256" key="2">
    <source>
        <dbReference type="ARBA" id="ARBA00022475"/>
    </source>
</evidence>
<proteinExistence type="predicted"/>
<dbReference type="PANTHER" id="PTHR30606:SF10">
    <property type="entry name" value="PHOSPHATIDYLINOSITOL MANNOSIDE ACYLTRANSFERASE"/>
    <property type="match status" value="1"/>
</dbReference>
<keyword evidence="2" id="KW-1003">Cell membrane</keyword>
<dbReference type="PANTHER" id="PTHR30606">
    <property type="entry name" value="LIPID A BIOSYNTHESIS LAUROYL ACYLTRANSFERASE"/>
    <property type="match status" value="1"/>
</dbReference>
<dbReference type="GO" id="GO:0016746">
    <property type="term" value="F:acyltransferase activity"/>
    <property type="evidence" value="ECO:0007669"/>
    <property type="project" value="UniProtKB-KW"/>
</dbReference>
<evidence type="ECO:0000256" key="3">
    <source>
        <dbReference type="ARBA" id="ARBA00022519"/>
    </source>
</evidence>
<dbReference type="Pfam" id="PF03279">
    <property type="entry name" value="Lip_A_acyltrans"/>
    <property type="match status" value="1"/>
</dbReference>
<dbReference type="GO" id="GO:0009247">
    <property type="term" value="P:glycolipid biosynthetic process"/>
    <property type="evidence" value="ECO:0007669"/>
    <property type="project" value="UniProtKB-ARBA"/>
</dbReference>
<keyword evidence="4 8" id="KW-0808">Transferase</keyword>